<protein>
    <submittedName>
        <fullName evidence="10">Uncharacterized protein</fullName>
    </submittedName>
</protein>
<dbReference type="PANTHER" id="PTHR45888:SF6">
    <property type="entry name" value="HL01030P-RELATED"/>
    <property type="match status" value="1"/>
</dbReference>
<dbReference type="EMBL" id="GL734118">
    <property type="protein sequence ID" value="EFX61795.1"/>
    <property type="molecule type" value="Genomic_DNA"/>
</dbReference>
<evidence type="ECO:0000256" key="9">
    <source>
        <dbReference type="SAM" id="MobiDB-lite"/>
    </source>
</evidence>
<evidence type="ECO:0000256" key="6">
    <source>
        <dbReference type="ARBA" id="ARBA00023015"/>
    </source>
</evidence>
<keyword evidence="4" id="KW-0863">Zinc-finger</keyword>
<sequence length="191" mass="20408">MNMSRHKPRIWIVVQVDGYGQLGMTVKVTVIFHVLQNELIIQCQQFTRWLHAACDFIRNEREAKFCAKDGYTCVLCRSPDQQPPHLHPSNASVDALTLAPPPLVSVLAASNQAGNRQNRQSSSATPPPSPVPGLLQKLAGGPLINGSSNSIRPKSPASFSSQFLVDGASLSEGGITFAIATTGPAPSPVSQ</sequence>
<dbReference type="GO" id="GO:0008270">
    <property type="term" value="F:zinc ion binding"/>
    <property type="evidence" value="ECO:0007669"/>
    <property type="project" value="UniProtKB-KW"/>
</dbReference>
<dbReference type="HOGENOM" id="CLU_1422810_0_0_1"/>
<keyword evidence="2" id="KW-0479">Metal-binding</keyword>
<evidence type="ECO:0000256" key="1">
    <source>
        <dbReference type="ARBA" id="ARBA00004123"/>
    </source>
</evidence>
<proteinExistence type="predicted"/>
<evidence type="ECO:0000256" key="5">
    <source>
        <dbReference type="ARBA" id="ARBA00022833"/>
    </source>
</evidence>
<dbReference type="KEGG" id="dpx:DAPPUDRAFT_271816"/>
<dbReference type="Proteomes" id="UP000000305">
    <property type="component" value="Unassembled WGS sequence"/>
</dbReference>
<keyword evidence="6" id="KW-0805">Transcription regulation</keyword>
<evidence type="ECO:0000256" key="4">
    <source>
        <dbReference type="ARBA" id="ARBA00022771"/>
    </source>
</evidence>
<dbReference type="STRING" id="6669.E9I2I5"/>
<evidence type="ECO:0000256" key="3">
    <source>
        <dbReference type="ARBA" id="ARBA00022737"/>
    </source>
</evidence>
<keyword evidence="3" id="KW-0677">Repeat</keyword>
<keyword evidence="8" id="KW-0539">Nucleus</keyword>
<evidence type="ECO:0000313" key="10">
    <source>
        <dbReference type="EMBL" id="EFX61795.1"/>
    </source>
</evidence>
<dbReference type="GO" id="GO:0005634">
    <property type="term" value="C:nucleus"/>
    <property type="evidence" value="ECO:0007669"/>
    <property type="project" value="UniProtKB-SubCell"/>
</dbReference>
<feature type="compositionally biased region" description="Polar residues" evidence="9">
    <location>
        <begin position="111"/>
        <end position="120"/>
    </location>
</feature>
<evidence type="ECO:0000256" key="7">
    <source>
        <dbReference type="ARBA" id="ARBA00023163"/>
    </source>
</evidence>
<dbReference type="Gene3D" id="3.30.40.10">
    <property type="entry name" value="Zinc/RING finger domain, C3HC4 (zinc finger)"/>
    <property type="match status" value="1"/>
</dbReference>
<reference evidence="10 11" key="1">
    <citation type="journal article" date="2011" name="Science">
        <title>The ecoresponsive genome of Daphnia pulex.</title>
        <authorList>
            <person name="Colbourne J.K."/>
            <person name="Pfrender M.E."/>
            <person name="Gilbert D."/>
            <person name="Thomas W.K."/>
            <person name="Tucker A."/>
            <person name="Oakley T.H."/>
            <person name="Tokishita S."/>
            <person name="Aerts A."/>
            <person name="Arnold G.J."/>
            <person name="Basu M.K."/>
            <person name="Bauer D.J."/>
            <person name="Caceres C.E."/>
            <person name="Carmel L."/>
            <person name="Casola C."/>
            <person name="Choi J.H."/>
            <person name="Detter J.C."/>
            <person name="Dong Q."/>
            <person name="Dusheyko S."/>
            <person name="Eads B.D."/>
            <person name="Frohlich T."/>
            <person name="Geiler-Samerotte K.A."/>
            <person name="Gerlach D."/>
            <person name="Hatcher P."/>
            <person name="Jogdeo S."/>
            <person name="Krijgsveld J."/>
            <person name="Kriventseva E.V."/>
            <person name="Kultz D."/>
            <person name="Laforsch C."/>
            <person name="Lindquist E."/>
            <person name="Lopez J."/>
            <person name="Manak J.R."/>
            <person name="Muller J."/>
            <person name="Pangilinan J."/>
            <person name="Patwardhan R.P."/>
            <person name="Pitluck S."/>
            <person name="Pritham E.J."/>
            <person name="Rechtsteiner A."/>
            <person name="Rho M."/>
            <person name="Rogozin I.B."/>
            <person name="Sakarya O."/>
            <person name="Salamov A."/>
            <person name="Schaack S."/>
            <person name="Shapiro H."/>
            <person name="Shiga Y."/>
            <person name="Skalitzky C."/>
            <person name="Smith Z."/>
            <person name="Souvorov A."/>
            <person name="Sung W."/>
            <person name="Tang Z."/>
            <person name="Tsuchiya D."/>
            <person name="Tu H."/>
            <person name="Vos H."/>
            <person name="Wang M."/>
            <person name="Wolf Y.I."/>
            <person name="Yamagata H."/>
            <person name="Yamada T."/>
            <person name="Ye Y."/>
            <person name="Shaw J.R."/>
            <person name="Andrews J."/>
            <person name="Crease T.J."/>
            <person name="Tang H."/>
            <person name="Lucas S.M."/>
            <person name="Robertson H.M."/>
            <person name="Bork P."/>
            <person name="Koonin E.V."/>
            <person name="Zdobnov E.M."/>
            <person name="Grigoriev I.V."/>
            <person name="Lynch M."/>
            <person name="Boore J.L."/>
        </authorList>
    </citation>
    <scope>NUCLEOTIDE SEQUENCE [LARGE SCALE GENOMIC DNA]</scope>
</reference>
<feature type="region of interest" description="Disordered" evidence="9">
    <location>
        <begin position="111"/>
        <end position="138"/>
    </location>
</feature>
<gene>
    <name evidence="10" type="ORF">DAPPUDRAFT_271816</name>
</gene>
<comment type="subcellular location">
    <subcellularLocation>
        <location evidence="1">Nucleus</location>
    </subcellularLocation>
</comment>
<organism evidence="10 11">
    <name type="scientific">Daphnia pulex</name>
    <name type="common">Water flea</name>
    <dbReference type="NCBI Taxonomy" id="6669"/>
    <lineage>
        <taxon>Eukaryota</taxon>
        <taxon>Metazoa</taxon>
        <taxon>Ecdysozoa</taxon>
        <taxon>Arthropoda</taxon>
        <taxon>Crustacea</taxon>
        <taxon>Branchiopoda</taxon>
        <taxon>Diplostraca</taxon>
        <taxon>Cladocera</taxon>
        <taxon>Anomopoda</taxon>
        <taxon>Daphniidae</taxon>
        <taxon>Daphnia</taxon>
    </lineage>
</organism>
<dbReference type="OrthoDB" id="6430658at2759"/>
<name>E9I2I5_DAPPU</name>
<evidence type="ECO:0000313" key="11">
    <source>
        <dbReference type="Proteomes" id="UP000000305"/>
    </source>
</evidence>
<dbReference type="InParanoid" id="E9I2I5"/>
<accession>E9I2I5</accession>
<evidence type="ECO:0000256" key="2">
    <source>
        <dbReference type="ARBA" id="ARBA00022723"/>
    </source>
</evidence>
<keyword evidence="11" id="KW-1185">Reference proteome</keyword>
<keyword evidence="7" id="KW-0804">Transcription</keyword>
<dbReference type="InterPro" id="IPR013083">
    <property type="entry name" value="Znf_RING/FYVE/PHD"/>
</dbReference>
<dbReference type="PANTHER" id="PTHR45888">
    <property type="entry name" value="HL01030P-RELATED"/>
    <property type="match status" value="1"/>
</dbReference>
<keyword evidence="5" id="KW-0862">Zinc</keyword>
<evidence type="ECO:0000256" key="8">
    <source>
        <dbReference type="ARBA" id="ARBA00023242"/>
    </source>
</evidence>
<dbReference type="AlphaFoldDB" id="E9I2I5"/>